<comment type="similarity">
    <text evidence="2">Belongs to the bacterial solute-binding protein 1 family.</text>
</comment>
<keyword evidence="6" id="KW-0574">Periplasm</keyword>
<evidence type="ECO:0000313" key="11">
    <source>
        <dbReference type="Proteomes" id="UP000222296"/>
    </source>
</evidence>
<protein>
    <recommendedName>
        <fullName evidence="8">Probable sugar-binding periplasmic protein</fullName>
    </recommendedName>
</protein>
<dbReference type="Pfam" id="PF01547">
    <property type="entry name" value="SBP_bac_1"/>
    <property type="match status" value="1"/>
</dbReference>
<dbReference type="GO" id="GO:0042597">
    <property type="term" value="C:periplasmic space"/>
    <property type="evidence" value="ECO:0007669"/>
    <property type="project" value="UniProtKB-SubCell"/>
</dbReference>
<dbReference type="InterPro" id="IPR006059">
    <property type="entry name" value="SBP"/>
</dbReference>
<evidence type="ECO:0000313" key="10">
    <source>
        <dbReference type="EMBL" id="QDY97585.1"/>
    </source>
</evidence>
<evidence type="ECO:0000256" key="3">
    <source>
        <dbReference type="ARBA" id="ARBA00022448"/>
    </source>
</evidence>
<comment type="function">
    <text evidence="7">Part of a binding-protein-dependent transport system for a sugar.</text>
</comment>
<evidence type="ECO:0000256" key="8">
    <source>
        <dbReference type="ARBA" id="ARBA00049753"/>
    </source>
</evidence>
<dbReference type="PANTHER" id="PTHR43649:SF28">
    <property type="entry name" value="BINDING PROTEIN COMPONENT OF ABC SUGAR TRANSPORTER-RELATED"/>
    <property type="match status" value="1"/>
</dbReference>
<proteinExistence type="inferred from homology"/>
<feature type="chain" id="PRO_5042901265" description="Probable sugar-binding periplasmic protein" evidence="9">
    <location>
        <begin position="30"/>
        <end position="428"/>
    </location>
</feature>
<dbReference type="Gene3D" id="3.40.190.10">
    <property type="entry name" value="Periplasmic binding protein-like II"/>
    <property type="match status" value="2"/>
</dbReference>
<evidence type="ECO:0000256" key="5">
    <source>
        <dbReference type="ARBA" id="ARBA00022729"/>
    </source>
</evidence>
<comment type="subcellular location">
    <subcellularLocation>
        <location evidence="1">Periplasm</location>
    </subcellularLocation>
</comment>
<dbReference type="RefSeq" id="WP_144030953.1">
    <property type="nucleotide sequence ID" value="NZ_CP042276.1"/>
</dbReference>
<keyword evidence="4" id="KW-0762">Sugar transport</keyword>
<keyword evidence="10" id="KW-0614">Plasmid</keyword>
<evidence type="ECO:0000256" key="4">
    <source>
        <dbReference type="ARBA" id="ARBA00022597"/>
    </source>
</evidence>
<accession>A0AAP9E9N0</accession>
<evidence type="ECO:0000256" key="1">
    <source>
        <dbReference type="ARBA" id="ARBA00004418"/>
    </source>
</evidence>
<evidence type="ECO:0000256" key="9">
    <source>
        <dbReference type="SAM" id="SignalP"/>
    </source>
</evidence>
<evidence type="ECO:0000256" key="2">
    <source>
        <dbReference type="ARBA" id="ARBA00008520"/>
    </source>
</evidence>
<dbReference type="InterPro" id="IPR050490">
    <property type="entry name" value="Bact_solute-bd_prot1"/>
</dbReference>
<geneLocation type="plasmid" evidence="11">
    <name>pat</name>
</geneLocation>
<reference evidence="10 11" key="1">
    <citation type="journal article" date="2017" name="Genome Announc.">
        <title>Draft Genome Sequence of Agrobacterium tumefaciens Biovar 1 Strain 186, Isolated from Walnut.</title>
        <authorList>
            <person name="Poret-Peterson A.T."/>
            <person name="Bhatnagar S."/>
            <person name="McClean A.E."/>
            <person name="Kluepfel D.A."/>
        </authorList>
    </citation>
    <scope>NUCLEOTIDE SEQUENCE [LARGE SCALE GENOMIC DNA]</scope>
    <source>
        <strain evidence="10 11">186</strain>
    </source>
</reference>
<organism evidence="10 11">
    <name type="scientific">Agrobacterium tumefaciens</name>
    <dbReference type="NCBI Taxonomy" id="358"/>
    <lineage>
        <taxon>Bacteria</taxon>
        <taxon>Pseudomonadati</taxon>
        <taxon>Pseudomonadota</taxon>
        <taxon>Alphaproteobacteria</taxon>
        <taxon>Hyphomicrobiales</taxon>
        <taxon>Rhizobiaceae</taxon>
        <taxon>Rhizobium/Agrobacterium group</taxon>
        <taxon>Agrobacterium</taxon>
        <taxon>Agrobacterium tumefaciens complex</taxon>
    </lineage>
</organism>
<keyword evidence="5 9" id="KW-0732">Signal</keyword>
<dbReference type="PROSITE" id="PS51318">
    <property type="entry name" value="TAT"/>
    <property type="match status" value="1"/>
</dbReference>
<evidence type="ECO:0000256" key="6">
    <source>
        <dbReference type="ARBA" id="ARBA00022764"/>
    </source>
</evidence>
<keyword evidence="3" id="KW-0813">Transport</keyword>
<dbReference type="PANTHER" id="PTHR43649">
    <property type="entry name" value="ARABINOSE-BINDING PROTEIN-RELATED"/>
    <property type="match status" value="1"/>
</dbReference>
<dbReference type="EMBL" id="CP042276">
    <property type="protein sequence ID" value="QDY97585.1"/>
    <property type="molecule type" value="Genomic_DNA"/>
</dbReference>
<name>A0AAP9E9N0_AGRTU</name>
<dbReference type="InterPro" id="IPR006311">
    <property type="entry name" value="TAT_signal"/>
</dbReference>
<dbReference type="Proteomes" id="UP000222296">
    <property type="component" value="Plasmid pAt"/>
</dbReference>
<sequence>MKTEMSRRAFNLMAAGALASTAIPSGAFADQVPEFWHYWGAGGELDAVKALMAVANARHPETPITERVIPGSAAGLRQQLQTAKLGGIPPVAAQSNPGAELRDASASGTLLNINDVWAEIDGDNIYPEALRRIVSLGDDHFALPICLSVIGNCFYNKAVFDKLGLSVPTGWKEFQAVCDKIKAAGIIPLGAASPHGYILQQWYGSMLSVLGTDGFWPFARGEVAINGPELKESFELFNTHVAANFDPNWPGAKWTEVVDRMMRGEVAMFVVGDWAAGYMQQRGWKPGADFDFFFGPGLEKITLFQTDVAMALKGDKEKATKNFLRAVASPEGQAAFNRVKGTLAASNKAPTDFYSVVGKREFEKFTAGGEFVSLPNPYGLLPLDFVIPFGTELERYASTRDTATFLKGLDALEEKRQALKQAGKFVAW</sequence>
<dbReference type="AlphaFoldDB" id="A0AAP9E9N0"/>
<evidence type="ECO:0000256" key="7">
    <source>
        <dbReference type="ARBA" id="ARBA00049629"/>
    </source>
</evidence>
<dbReference type="SUPFAM" id="SSF53850">
    <property type="entry name" value="Periplasmic binding protein-like II"/>
    <property type="match status" value="1"/>
</dbReference>
<feature type="signal peptide" evidence="9">
    <location>
        <begin position="1"/>
        <end position="29"/>
    </location>
</feature>
<gene>
    <name evidence="10" type="ORF">CG010_025815</name>
</gene>